<reference evidence="6" key="2">
    <citation type="submission" date="2021-09" db="EMBL/GenBank/DDBJ databases">
        <authorList>
            <person name="Gilroy R."/>
        </authorList>
    </citation>
    <scope>NUCLEOTIDE SEQUENCE</scope>
    <source>
        <strain evidence="6">ChiSjej5B23-16112</strain>
    </source>
</reference>
<dbReference type="PANTHER" id="PTHR12935:SF0">
    <property type="entry name" value="GAMMA-GLUTAMYLCYCLOTRANSFERASE"/>
    <property type="match status" value="1"/>
</dbReference>
<organism evidence="6 7">
    <name type="scientific">Lachnoclostridium phocaeense</name>
    <dbReference type="NCBI Taxonomy" id="1871021"/>
    <lineage>
        <taxon>Bacteria</taxon>
        <taxon>Bacillati</taxon>
        <taxon>Bacillota</taxon>
        <taxon>Clostridia</taxon>
        <taxon>Lachnospirales</taxon>
        <taxon>Lachnospiraceae</taxon>
    </lineage>
</organism>
<feature type="binding site" evidence="3">
    <location>
        <position position="122"/>
    </location>
    <ligand>
        <name>substrate</name>
    </ligand>
</feature>
<evidence type="ECO:0000256" key="1">
    <source>
        <dbReference type="ARBA" id="ARBA00023239"/>
    </source>
</evidence>
<proteinExistence type="predicted"/>
<protein>
    <submittedName>
        <fullName evidence="6">Gamma-glutamylcyclotransferase</fullName>
    </submittedName>
</protein>
<dbReference type="EMBL" id="DYVY01000121">
    <property type="protein sequence ID" value="HJF94629.1"/>
    <property type="molecule type" value="Genomic_DNA"/>
</dbReference>
<dbReference type="SUPFAM" id="SSF110857">
    <property type="entry name" value="Gamma-glutamyl cyclotransferase-like"/>
    <property type="match status" value="1"/>
</dbReference>
<dbReference type="InterPro" id="IPR013024">
    <property type="entry name" value="GGCT-like"/>
</dbReference>
<evidence type="ECO:0000256" key="4">
    <source>
        <dbReference type="SAM" id="MobiDB-lite"/>
    </source>
</evidence>
<feature type="domain" description="Gamma-glutamylcyclotransferase AIG2-like" evidence="5">
    <location>
        <begin position="6"/>
        <end position="117"/>
    </location>
</feature>
<keyword evidence="1" id="KW-0456">Lyase</keyword>
<evidence type="ECO:0000313" key="7">
    <source>
        <dbReference type="Proteomes" id="UP000769156"/>
    </source>
</evidence>
<feature type="active site" description="Proton acceptor" evidence="2">
    <location>
        <position position="79"/>
    </location>
</feature>
<dbReference type="PANTHER" id="PTHR12935">
    <property type="entry name" value="GAMMA-GLUTAMYLCYCLOTRANSFERASE"/>
    <property type="match status" value="1"/>
</dbReference>
<dbReference type="InterPro" id="IPR009288">
    <property type="entry name" value="AIG2-like_dom"/>
</dbReference>
<dbReference type="InterPro" id="IPR017939">
    <property type="entry name" value="G-Glutamylcylcotransferase"/>
</dbReference>
<evidence type="ECO:0000313" key="6">
    <source>
        <dbReference type="EMBL" id="HJF94629.1"/>
    </source>
</evidence>
<accession>A0A921LEH8</accession>
<evidence type="ECO:0000256" key="3">
    <source>
        <dbReference type="PIRSR" id="PIRSR617939-2"/>
    </source>
</evidence>
<feature type="binding site" evidence="3">
    <location>
        <begin position="6"/>
        <end position="11"/>
    </location>
    <ligand>
        <name>substrate</name>
    </ligand>
</feature>
<evidence type="ECO:0000256" key="2">
    <source>
        <dbReference type="PIRSR" id="PIRSR617939-1"/>
    </source>
</evidence>
<reference evidence="6" key="1">
    <citation type="journal article" date="2021" name="PeerJ">
        <title>Extensive microbial diversity within the chicken gut microbiome revealed by metagenomics and culture.</title>
        <authorList>
            <person name="Gilroy R."/>
            <person name="Ravi A."/>
            <person name="Getino M."/>
            <person name="Pursley I."/>
            <person name="Horton D.L."/>
            <person name="Alikhan N.F."/>
            <person name="Baker D."/>
            <person name="Gharbi K."/>
            <person name="Hall N."/>
            <person name="Watson M."/>
            <person name="Adriaenssens E.M."/>
            <person name="Foster-Nyarko E."/>
            <person name="Jarju S."/>
            <person name="Secka A."/>
            <person name="Antonio M."/>
            <person name="Oren A."/>
            <person name="Chaudhuri R.R."/>
            <person name="La Ragione R."/>
            <person name="Hildebrand F."/>
            <person name="Pallen M.J."/>
        </authorList>
    </citation>
    <scope>NUCLEOTIDE SEQUENCE</scope>
    <source>
        <strain evidence="6">ChiSjej5B23-16112</strain>
    </source>
</reference>
<feature type="region of interest" description="Disordered" evidence="4">
    <location>
        <begin position="146"/>
        <end position="173"/>
    </location>
</feature>
<dbReference type="Gene3D" id="3.10.490.10">
    <property type="entry name" value="Gamma-glutamyl cyclotransferase-like"/>
    <property type="match status" value="1"/>
</dbReference>
<dbReference type="Pfam" id="PF06094">
    <property type="entry name" value="GGACT"/>
    <property type="match status" value="1"/>
</dbReference>
<gene>
    <name evidence="6" type="ORF">K8V82_07540</name>
</gene>
<sequence length="173" mass="19729">MEEKYYFAYGSNMNLEQMKFRCPHAEVVGKAVLKDHQLTFRGSRTGHGVASVLPETGKEVHGLLWKITPLCERSLDFYEGYPHLYGKEEITVQTKTGEVANVEVYVMNEPYQSQPALPSTFYLEGILQGCRQNGLSEQEVRQAVKETKQEINNKEKSLKIRPKMQAGKTDPCR</sequence>
<comment type="caution">
    <text evidence="6">The sequence shown here is derived from an EMBL/GenBank/DDBJ whole genome shotgun (WGS) entry which is preliminary data.</text>
</comment>
<dbReference type="CDD" id="cd06661">
    <property type="entry name" value="GGCT_like"/>
    <property type="match status" value="1"/>
</dbReference>
<feature type="compositionally biased region" description="Basic and acidic residues" evidence="4">
    <location>
        <begin position="146"/>
        <end position="158"/>
    </location>
</feature>
<dbReference type="AlphaFoldDB" id="A0A921LEH8"/>
<evidence type="ECO:0000259" key="5">
    <source>
        <dbReference type="Pfam" id="PF06094"/>
    </source>
</evidence>
<dbReference type="InterPro" id="IPR036568">
    <property type="entry name" value="GGCT-like_sf"/>
</dbReference>
<name>A0A921LEH8_9FIRM</name>
<dbReference type="Proteomes" id="UP000769156">
    <property type="component" value="Unassembled WGS sequence"/>
</dbReference>
<dbReference type="GO" id="GO:0003839">
    <property type="term" value="F:gamma-glutamylcyclotransferase activity"/>
    <property type="evidence" value="ECO:0007669"/>
    <property type="project" value="InterPro"/>
</dbReference>